<keyword evidence="1" id="KW-0472">Membrane</keyword>
<reference evidence="2" key="1">
    <citation type="submission" date="2023-05" db="EMBL/GenBank/DDBJ databases">
        <title>Nepenthes gracilis genome sequencing.</title>
        <authorList>
            <person name="Fukushima K."/>
        </authorList>
    </citation>
    <scope>NUCLEOTIDE SEQUENCE</scope>
    <source>
        <strain evidence="2">SING2019-196</strain>
    </source>
</reference>
<comment type="caution">
    <text evidence="2">The sequence shown here is derived from an EMBL/GenBank/DDBJ whole genome shotgun (WGS) entry which is preliminary data.</text>
</comment>
<dbReference type="AlphaFoldDB" id="A0AAD3SHZ0"/>
<organism evidence="2 3">
    <name type="scientific">Nepenthes gracilis</name>
    <name type="common">Slender pitcher plant</name>
    <dbReference type="NCBI Taxonomy" id="150966"/>
    <lineage>
        <taxon>Eukaryota</taxon>
        <taxon>Viridiplantae</taxon>
        <taxon>Streptophyta</taxon>
        <taxon>Embryophyta</taxon>
        <taxon>Tracheophyta</taxon>
        <taxon>Spermatophyta</taxon>
        <taxon>Magnoliopsida</taxon>
        <taxon>eudicotyledons</taxon>
        <taxon>Gunneridae</taxon>
        <taxon>Pentapetalae</taxon>
        <taxon>Caryophyllales</taxon>
        <taxon>Nepenthaceae</taxon>
        <taxon>Nepenthes</taxon>
    </lineage>
</organism>
<dbReference type="EMBL" id="BSYO01000011">
    <property type="protein sequence ID" value="GMH11628.1"/>
    <property type="molecule type" value="Genomic_DNA"/>
</dbReference>
<dbReference type="Proteomes" id="UP001279734">
    <property type="component" value="Unassembled WGS sequence"/>
</dbReference>
<keyword evidence="1" id="KW-0812">Transmembrane</keyword>
<keyword evidence="3" id="KW-1185">Reference proteome</keyword>
<sequence>MDGKISCDIPFPDGAKGVLHDDQSQLLTAPVLSGPPDAHLKEGVRVIELMPLSLLNADILIAVLVARCLLGFVCSRLLLDLFDGVVMLAADSTYVPCTRSCSWTRSSGQAEVAAGILCMEMSAAGSVSVHPDSFKSAPTVQGESVHPSPLEHPNADMDSCVGTDPMNPLGTLQLPNPLGEALSESTLDASELKEEDKCPSSEFALVSHSPPYELTLFAKVLNNCSSSGIELVSHSSPVVELVKHADHAEEGTSLAAKLSLSVDMVTEQGTYHQSAIDSMPPLSFADMVIRGLKPSDLPSCSVIPCSVIPIPISDEDRYAAPENYPLAPDEICTSDSSHHSPSTIAEQNYLAHVKQLAPIDAYGQLRSLIVEGSHIPAAAMDGLDDYPPSGPPNAFLIGLDHESDIDSEPMPSSISHLATKYGLGSLKHVGVGPVSPIESPAEKGLPDGGFHLLMMLLLTLDAVRGWLAIGCLLCPVSLLMMMLLQGMAVEYTMLHGPEIVFHWKGSGRWCVLVPVGLTLAGPSVLHPTVLMLTLKWRHPLYVLYVLLTSS</sequence>
<evidence type="ECO:0000256" key="1">
    <source>
        <dbReference type="SAM" id="Phobius"/>
    </source>
</evidence>
<accession>A0AAD3SHZ0</accession>
<feature type="transmembrane region" description="Helical" evidence="1">
    <location>
        <begin position="463"/>
        <end position="484"/>
    </location>
</feature>
<name>A0AAD3SHZ0_NEPGR</name>
<proteinExistence type="predicted"/>
<gene>
    <name evidence="2" type="ORF">Nepgr_013469</name>
</gene>
<feature type="transmembrane region" description="Helical" evidence="1">
    <location>
        <begin position="511"/>
        <end position="534"/>
    </location>
</feature>
<evidence type="ECO:0000313" key="3">
    <source>
        <dbReference type="Proteomes" id="UP001279734"/>
    </source>
</evidence>
<protein>
    <submittedName>
        <fullName evidence="2">Uncharacterized protein</fullName>
    </submittedName>
</protein>
<keyword evidence="1" id="KW-1133">Transmembrane helix</keyword>
<evidence type="ECO:0000313" key="2">
    <source>
        <dbReference type="EMBL" id="GMH11628.1"/>
    </source>
</evidence>